<name>A0AA40BPP8_9PEZI</name>
<dbReference type="Pfam" id="PF14420">
    <property type="entry name" value="Clr5"/>
    <property type="match status" value="1"/>
</dbReference>
<evidence type="ECO:0000259" key="1">
    <source>
        <dbReference type="Pfam" id="PF14420"/>
    </source>
</evidence>
<keyword evidence="3" id="KW-1185">Reference proteome</keyword>
<evidence type="ECO:0000313" key="2">
    <source>
        <dbReference type="EMBL" id="KAK0738134.1"/>
    </source>
</evidence>
<protein>
    <recommendedName>
        <fullName evidence="1">Clr5 domain-containing protein</fullName>
    </recommendedName>
</protein>
<dbReference type="Proteomes" id="UP001172155">
    <property type="component" value="Unassembled WGS sequence"/>
</dbReference>
<reference evidence="2" key="1">
    <citation type="submission" date="2023-06" db="EMBL/GenBank/DDBJ databases">
        <title>Genome-scale phylogeny and comparative genomics of the fungal order Sordariales.</title>
        <authorList>
            <consortium name="Lawrence Berkeley National Laboratory"/>
            <person name="Hensen N."/>
            <person name="Bonometti L."/>
            <person name="Westerberg I."/>
            <person name="Brannstrom I.O."/>
            <person name="Guillou S."/>
            <person name="Cros-Aarteil S."/>
            <person name="Calhoun S."/>
            <person name="Haridas S."/>
            <person name="Kuo A."/>
            <person name="Mondo S."/>
            <person name="Pangilinan J."/>
            <person name="Riley R."/>
            <person name="LaButti K."/>
            <person name="Andreopoulos B."/>
            <person name="Lipzen A."/>
            <person name="Chen C."/>
            <person name="Yanf M."/>
            <person name="Daum C."/>
            <person name="Ng V."/>
            <person name="Clum A."/>
            <person name="Steindorff A."/>
            <person name="Ohm R."/>
            <person name="Martin F."/>
            <person name="Silar P."/>
            <person name="Natvig D."/>
            <person name="Lalanne C."/>
            <person name="Gautier V."/>
            <person name="Ament-velasquez S.L."/>
            <person name="Kruys A."/>
            <person name="Hutchinson M.I."/>
            <person name="Powell A.J."/>
            <person name="Barry K."/>
            <person name="Miller A.N."/>
            <person name="Grigoriev I.V."/>
            <person name="Debuchy R."/>
            <person name="Gladieux P."/>
            <person name="Thoren M.H."/>
            <person name="Johannesson H."/>
        </authorList>
    </citation>
    <scope>NUCLEOTIDE SEQUENCE</scope>
    <source>
        <strain evidence="2">SMH3187-1</strain>
    </source>
</reference>
<accession>A0AA40BPP8</accession>
<dbReference type="PANTHER" id="PTHR38788">
    <property type="entry name" value="CLR5 DOMAIN-CONTAINING PROTEIN"/>
    <property type="match status" value="1"/>
</dbReference>
<dbReference type="PANTHER" id="PTHR38788:SF3">
    <property type="entry name" value="CLR5 DOMAIN-CONTAINING PROTEIN"/>
    <property type="match status" value="1"/>
</dbReference>
<comment type="caution">
    <text evidence="2">The sequence shown here is derived from an EMBL/GenBank/DDBJ whole genome shotgun (WGS) entry which is preliminary data.</text>
</comment>
<dbReference type="InterPro" id="IPR025676">
    <property type="entry name" value="Clr5_dom"/>
</dbReference>
<gene>
    <name evidence="2" type="ORF">B0T18DRAFT_239650</name>
</gene>
<dbReference type="AlphaFoldDB" id="A0AA40BPP8"/>
<feature type="domain" description="Clr5" evidence="1">
    <location>
        <begin position="6"/>
        <end position="55"/>
    </location>
</feature>
<organism evidence="2 3">
    <name type="scientific">Schizothecium vesticola</name>
    <dbReference type="NCBI Taxonomy" id="314040"/>
    <lineage>
        <taxon>Eukaryota</taxon>
        <taxon>Fungi</taxon>
        <taxon>Dikarya</taxon>
        <taxon>Ascomycota</taxon>
        <taxon>Pezizomycotina</taxon>
        <taxon>Sordariomycetes</taxon>
        <taxon>Sordariomycetidae</taxon>
        <taxon>Sordariales</taxon>
        <taxon>Schizotheciaceae</taxon>
        <taxon>Schizothecium</taxon>
    </lineage>
</organism>
<sequence length="246" mass="27245">METTTIDSHRGQIFLLYIVQNKTLAQVREVLKEQHALDIPPKKLKTQLMEWGYTKNIKRGEVQHILREKQSRESAGKQSSFTLHQRPVALDKVAKHGRRARLPTQPAGTAPLFPATDNPISGDRQIACRTPPPAQIPAALPPHQHWVVAEKILFHVDALVKGSFEAGRWRFNGNDAIIHGSPAQHVECARLHGFLGSLINGSAAAAASDFVSAGSHWRHAFLAVEDLVVQGEYHDIVPNLVQRSTT</sequence>
<dbReference type="EMBL" id="JAUKUD010000007">
    <property type="protein sequence ID" value="KAK0738134.1"/>
    <property type="molecule type" value="Genomic_DNA"/>
</dbReference>
<proteinExistence type="predicted"/>
<evidence type="ECO:0000313" key="3">
    <source>
        <dbReference type="Proteomes" id="UP001172155"/>
    </source>
</evidence>